<comment type="caution">
    <text evidence="2">The sequence shown here is derived from an EMBL/GenBank/DDBJ whole genome shotgun (WGS) entry which is preliminary data.</text>
</comment>
<dbReference type="EMBL" id="BKAQ01000014">
    <property type="protein sequence ID" value="GEP82579.1"/>
    <property type="molecule type" value="Genomic_DNA"/>
</dbReference>
<dbReference type="Pfam" id="PF13274">
    <property type="entry name" value="SocA_Panacea"/>
    <property type="match status" value="1"/>
</dbReference>
<dbReference type="InterPro" id="IPR025272">
    <property type="entry name" value="SocA_Panacea"/>
</dbReference>
<evidence type="ECO:0000313" key="3">
    <source>
        <dbReference type="Proteomes" id="UP000321040"/>
    </source>
</evidence>
<accession>A0ABQ0XR51</accession>
<dbReference type="GeneID" id="69905006"/>
<keyword evidence="3" id="KW-1185">Reference proteome</keyword>
<feature type="domain" description="Antitoxin SocA-like Panacea" evidence="1">
    <location>
        <begin position="23"/>
        <end position="121"/>
    </location>
</feature>
<evidence type="ECO:0000259" key="1">
    <source>
        <dbReference type="Pfam" id="PF13274"/>
    </source>
</evidence>
<sequence length="151" mass="18026">MSEELKEIINWFLSKTSMSPKKLQKLLYYAQSWTITLENEKSDDIKNKLFNENFEAWVHGPVIPTVYHEYKKYGYSNIPKIDENIQFDEDKENILQQVFEVYGGYNGNELENITHQEEPWQKARTGFSSLEICQNIISEKDMFEYYMKQAE</sequence>
<dbReference type="Proteomes" id="UP000321040">
    <property type="component" value="Unassembled WGS sequence"/>
</dbReference>
<name>A0ABQ0XR51_9STAP</name>
<protein>
    <recommendedName>
        <fullName evidence="1">Antitoxin SocA-like Panacea domain-containing protein</fullName>
    </recommendedName>
</protein>
<organism evidence="2 3">
    <name type="scientific">Staphylococcus kloosii</name>
    <dbReference type="NCBI Taxonomy" id="29384"/>
    <lineage>
        <taxon>Bacteria</taxon>
        <taxon>Bacillati</taxon>
        <taxon>Bacillota</taxon>
        <taxon>Bacilli</taxon>
        <taxon>Bacillales</taxon>
        <taxon>Staphylococcaceae</taxon>
        <taxon>Staphylococcus</taxon>
    </lineage>
</organism>
<evidence type="ECO:0000313" key="2">
    <source>
        <dbReference type="EMBL" id="GEP82579.1"/>
    </source>
</evidence>
<dbReference type="RefSeq" id="WP_103295454.1">
    <property type="nucleotide sequence ID" value="NZ_BKAQ01000014.1"/>
</dbReference>
<gene>
    <name evidence="2" type="ORF">SKL01_17570</name>
</gene>
<proteinExistence type="predicted"/>
<reference evidence="2 3" key="1">
    <citation type="submission" date="2019-07" db="EMBL/GenBank/DDBJ databases">
        <title>Whole genome shotgun sequence of Staphylococcus kloosii NBRC 109624.</title>
        <authorList>
            <person name="Hosoyama A."/>
            <person name="Uohara A."/>
            <person name="Ohji S."/>
            <person name="Ichikawa N."/>
        </authorList>
    </citation>
    <scope>NUCLEOTIDE SEQUENCE [LARGE SCALE GENOMIC DNA]</scope>
    <source>
        <strain evidence="2 3">NBRC 109624</strain>
    </source>
</reference>